<dbReference type="InterPro" id="IPR053738">
    <property type="entry name" value="Lambda_capsid_assembly"/>
</dbReference>
<proteinExistence type="predicted"/>
<comment type="caution">
    <text evidence="1">The sequence shown here is derived from an EMBL/GenBank/DDBJ whole genome shotgun (WGS) entry which is preliminary data.</text>
</comment>
<dbReference type="AlphaFoldDB" id="A0AAP2K2I3"/>
<dbReference type="Gene3D" id="3.90.1690.10">
    <property type="entry name" value="phage-related protein like domain"/>
    <property type="match status" value="1"/>
</dbReference>
<protein>
    <submittedName>
        <fullName evidence="1">Phage capsid protein</fullName>
    </submittedName>
</protein>
<accession>A0AAP2K2I3</accession>
<reference evidence="1" key="1">
    <citation type="submission" date="2019-02" db="EMBL/GenBank/DDBJ databases">
        <title>Genomic characterization of isolates from hospital effluents in KZN, South Africa.</title>
        <authorList>
            <person name="Ntshobeni N."/>
            <person name="Allam M."/>
            <person name="Ismail A."/>
            <person name="Amoako D."/>
            <person name="Essack S."/>
            <person name="Chenia H."/>
        </authorList>
    </citation>
    <scope>NUCLEOTIDE SEQUENCE</scope>
    <source>
        <strain evidence="1">AFE97_S1</strain>
    </source>
</reference>
<dbReference type="EMBL" id="SHDO01000031">
    <property type="protein sequence ID" value="MBX6982598.1"/>
    <property type="molecule type" value="Genomic_DNA"/>
</dbReference>
<gene>
    <name evidence="1" type="ORF">EX242_20365</name>
</gene>
<feature type="non-terminal residue" evidence="1">
    <location>
        <position position="1"/>
    </location>
</feature>
<evidence type="ECO:0000313" key="2">
    <source>
        <dbReference type="Proteomes" id="UP000824410"/>
    </source>
</evidence>
<dbReference type="Proteomes" id="UP000824410">
    <property type="component" value="Unassembled WGS sequence"/>
</dbReference>
<name>A0AAP2K2I3_PRORE</name>
<evidence type="ECO:0000313" key="1">
    <source>
        <dbReference type="EMBL" id="MBX6982598.1"/>
    </source>
</evidence>
<sequence>WVNIAKRGQNPNMQRAWGNHAAFLYRDRLADSQSGTTFGFTAQWNGRTSGTIPDANIGMRGGQIVRVGESVKEVIAAKDLGFFFENAVTE</sequence>
<organism evidence="1 2">
    <name type="scientific">Providencia rettgeri</name>
    <dbReference type="NCBI Taxonomy" id="587"/>
    <lineage>
        <taxon>Bacteria</taxon>
        <taxon>Pseudomonadati</taxon>
        <taxon>Pseudomonadota</taxon>
        <taxon>Gammaproteobacteria</taxon>
        <taxon>Enterobacterales</taxon>
        <taxon>Morganellaceae</taxon>
        <taxon>Providencia</taxon>
    </lineage>
</organism>